<evidence type="ECO:0000313" key="1">
    <source>
        <dbReference type="EMBL" id="EPQ53199.1"/>
    </source>
</evidence>
<organism evidence="1 2">
    <name type="scientific">Gloeophyllum trabeum (strain ATCC 11539 / FP-39264 / Madison 617)</name>
    <name type="common">Brown rot fungus</name>
    <dbReference type="NCBI Taxonomy" id="670483"/>
    <lineage>
        <taxon>Eukaryota</taxon>
        <taxon>Fungi</taxon>
        <taxon>Dikarya</taxon>
        <taxon>Basidiomycota</taxon>
        <taxon>Agaricomycotina</taxon>
        <taxon>Agaricomycetes</taxon>
        <taxon>Gloeophyllales</taxon>
        <taxon>Gloeophyllaceae</taxon>
        <taxon>Gloeophyllum</taxon>
    </lineage>
</organism>
<dbReference type="RefSeq" id="XP_007868483.1">
    <property type="nucleotide sequence ID" value="XM_007870292.1"/>
</dbReference>
<reference evidence="1 2" key="1">
    <citation type="journal article" date="2012" name="Science">
        <title>The Paleozoic origin of enzymatic lignin decomposition reconstructed from 31 fungal genomes.</title>
        <authorList>
            <person name="Floudas D."/>
            <person name="Binder M."/>
            <person name="Riley R."/>
            <person name="Barry K."/>
            <person name="Blanchette R.A."/>
            <person name="Henrissat B."/>
            <person name="Martinez A.T."/>
            <person name="Otillar R."/>
            <person name="Spatafora J.W."/>
            <person name="Yadav J.S."/>
            <person name="Aerts A."/>
            <person name="Benoit I."/>
            <person name="Boyd A."/>
            <person name="Carlson A."/>
            <person name="Copeland A."/>
            <person name="Coutinho P.M."/>
            <person name="de Vries R.P."/>
            <person name="Ferreira P."/>
            <person name="Findley K."/>
            <person name="Foster B."/>
            <person name="Gaskell J."/>
            <person name="Glotzer D."/>
            <person name="Gorecki P."/>
            <person name="Heitman J."/>
            <person name="Hesse C."/>
            <person name="Hori C."/>
            <person name="Igarashi K."/>
            <person name="Jurgens J.A."/>
            <person name="Kallen N."/>
            <person name="Kersten P."/>
            <person name="Kohler A."/>
            <person name="Kuees U."/>
            <person name="Kumar T.K.A."/>
            <person name="Kuo A."/>
            <person name="LaButti K."/>
            <person name="Larrondo L.F."/>
            <person name="Lindquist E."/>
            <person name="Ling A."/>
            <person name="Lombard V."/>
            <person name="Lucas S."/>
            <person name="Lundell T."/>
            <person name="Martin R."/>
            <person name="McLaughlin D.J."/>
            <person name="Morgenstern I."/>
            <person name="Morin E."/>
            <person name="Murat C."/>
            <person name="Nagy L.G."/>
            <person name="Nolan M."/>
            <person name="Ohm R.A."/>
            <person name="Patyshakuliyeva A."/>
            <person name="Rokas A."/>
            <person name="Ruiz-Duenas F.J."/>
            <person name="Sabat G."/>
            <person name="Salamov A."/>
            <person name="Samejima M."/>
            <person name="Schmutz J."/>
            <person name="Slot J.C."/>
            <person name="St John F."/>
            <person name="Stenlid J."/>
            <person name="Sun H."/>
            <person name="Sun S."/>
            <person name="Syed K."/>
            <person name="Tsang A."/>
            <person name="Wiebenga A."/>
            <person name="Young D."/>
            <person name="Pisabarro A."/>
            <person name="Eastwood D.C."/>
            <person name="Martin F."/>
            <person name="Cullen D."/>
            <person name="Grigoriev I.V."/>
            <person name="Hibbett D.S."/>
        </authorList>
    </citation>
    <scope>NUCLEOTIDE SEQUENCE [LARGE SCALE GENOMIC DNA]</scope>
    <source>
        <strain evidence="1 2">ATCC 11539</strain>
    </source>
</reference>
<name>S7RKK0_GLOTA</name>
<dbReference type="AlphaFoldDB" id="S7RKK0"/>
<gene>
    <name evidence="1" type="ORF">GLOTRDRAFT_131477</name>
</gene>
<dbReference type="GeneID" id="19302305"/>
<dbReference type="HOGENOM" id="CLU_1731650_0_0_1"/>
<proteinExistence type="predicted"/>
<evidence type="ECO:0000313" key="2">
    <source>
        <dbReference type="Proteomes" id="UP000030669"/>
    </source>
</evidence>
<protein>
    <submittedName>
        <fullName evidence="1">Uncharacterized protein</fullName>
    </submittedName>
</protein>
<dbReference type="KEGG" id="gtr:GLOTRDRAFT_131477"/>
<dbReference type="Proteomes" id="UP000030669">
    <property type="component" value="Unassembled WGS sequence"/>
</dbReference>
<sequence>MKKFFQCEMGTHINRQMIIHLTVIWLGNMYEILGEDDKDMLSSQAGHSKDIRDTCYAIVHGMLASVTSDCMFRFGYMSEWFWCMASLHPTKSTLSLPLHTHRQLRDESMESPSSPSSSSSGFDYVKLVDTIGALFDAKIARMEEHILGEIQ</sequence>
<accession>S7RKK0</accession>
<keyword evidence="2" id="KW-1185">Reference proteome</keyword>
<dbReference type="EMBL" id="KB469306">
    <property type="protein sequence ID" value="EPQ53199.1"/>
    <property type="molecule type" value="Genomic_DNA"/>
</dbReference>